<dbReference type="eggNOG" id="COG0560">
    <property type="taxonomic scope" value="Bacteria"/>
</dbReference>
<dbReference type="InterPro" id="IPR036412">
    <property type="entry name" value="HAD-like_sf"/>
</dbReference>
<dbReference type="PANTHER" id="PTHR43344:SF2">
    <property type="entry name" value="PHOSPHOSERINE PHOSPHATASE"/>
    <property type="match status" value="1"/>
</dbReference>
<dbReference type="SUPFAM" id="SSF56784">
    <property type="entry name" value="HAD-like"/>
    <property type="match status" value="1"/>
</dbReference>
<comment type="catalytic activity">
    <reaction evidence="9">
        <text>O-phospho-L-serine + H2O = L-serine + phosphate</text>
        <dbReference type="Rhea" id="RHEA:21208"/>
        <dbReference type="ChEBI" id="CHEBI:15377"/>
        <dbReference type="ChEBI" id="CHEBI:33384"/>
        <dbReference type="ChEBI" id="CHEBI:43474"/>
        <dbReference type="ChEBI" id="CHEBI:57524"/>
        <dbReference type="EC" id="3.1.3.3"/>
    </reaction>
</comment>
<dbReference type="Proteomes" id="UP000008392">
    <property type="component" value="Chromosome"/>
</dbReference>
<reference evidence="11 12" key="1">
    <citation type="journal article" date="2004" name="Environ. Microbiol.">
        <title>Phylogeny-function analysis of (meta)genomic libraries: screening for expression of ribosomal RNA genes by large-insert library fluorescent in situ hybridization (LIL-FISH).</title>
        <authorList>
            <person name="Leveau J.H."/>
            <person name="Gerards S."/>
            <person name="de Boer W."/>
            <person name="van Veen J.A."/>
        </authorList>
    </citation>
    <scope>NUCLEOTIDE SEQUENCE [LARGE SCALE GENOMIC DNA]</scope>
    <source>
        <strain evidence="11 12">Ter331</strain>
    </source>
</reference>
<evidence type="ECO:0000256" key="1">
    <source>
        <dbReference type="ARBA" id="ARBA00001946"/>
    </source>
</evidence>
<dbReference type="Gene3D" id="1.20.1440.320">
    <property type="match status" value="1"/>
</dbReference>
<reference evidence="11 12" key="5">
    <citation type="journal article" date="2011" name="ISME J.">
        <title>Dual transcriptional profiling of a bacterial/fungal confrontation: Collimonas fungivorans versus Aspergillus niger.</title>
        <authorList>
            <person name="Mela F."/>
            <person name="Fritsche K."/>
            <person name="de Boer W."/>
            <person name="van Veen J.A."/>
            <person name="de Graaff L.H."/>
            <person name="van den Berg M."/>
            <person name="Leveau J.H."/>
        </authorList>
    </citation>
    <scope>NUCLEOTIDE SEQUENCE [LARGE SCALE GENOMIC DNA]</scope>
    <source>
        <strain evidence="11 12">Ter331</strain>
    </source>
</reference>
<dbReference type="PANTHER" id="PTHR43344">
    <property type="entry name" value="PHOSPHOSERINE PHOSPHATASE"/>
    <property type="match status" value="1"/>
</dbReference>
<dbReference type="EMBL" id="CP002745">
    <property type="protein sequence ID" value="AEK60024.1"/>
    <property type="molecule type" value="Genomic_DNA"/>
</dbReference>
<dbReference type="EC" id="3.1.3.3" evidence="3"/>
<comment type="pathway">
    <text evidence="2">Amino-acid biosynthesis; L-serine biosynthesis; L-serine from 3-phospho-D-glycerate: step 3/3.</text>
</comment>
<organism evidence="11 12">
    <name type="scientific">Collimonas fungivorans (strain Ter331)</name>
    <dbReference type="NCBI Taxonomy" id="1005048"/>
    <lineage>
        <taxon>Bacteria</taxon>
        <taxon>Pseudomonadati</taxon>
        <taxon>Pseudomonadota</taxon>
        <taxon>Betaproteobacteria</taxon>
        <taxon>Burkholderiales</taxon>
        <taxon>Oxalobacteraceae</taxon>
        <taxon>Collimonas</taxon>
    </lineage>
</organism>
<evidence type="ECO:0000256" key="3">
    <source>
        <dbReference type="ARBA" id="ARBA00012640"/>
    </source>
</evidence>
<keyword evidence="6 11" id="KW-0378">Hydrolase</keyword>
<evidence type="ECO:0000256" key="6">
    <source>
        <dbReference type="ARBA" id="ARBA00022801"/>
    </source>
</evidence>
<comment type="catalytic activity">
    <reaction evidence="10">
        <text>O-phospho-D-serine + H2O = D-serine + phosphate</text>
        <dbReference type="Rhea" id="RHEA:24873"/>
        <dbReference type="ChEBI" id="CHEBI:15377"/>
        <dbReference type="ChEBI" id="CHEBI:35247"/>
        <dbReference type="ChEBI" id="CHEBI:43474"/>
        <dbReference type="ChEBI" id="CHEBI:58680"/>
        <dbReference type="EC" id="3.1.3.3"/>
    </reaction>
</comment>
<dbReference type="GO" id="GO:0036424">
    <property type="term" value="F:L-phosphoserine phosphatase activity"/>
    <property type="evidence" value="ECO:0007669"/>
    <property type="project" value="TreeGrafter"/>
</dbReference>
<dbReference type="Gene3D" id="3.40.50.1000">
    <property type="entry name" value="HAD superfamily/HAD-like"/>
    <property type="match status" value="1"/>
</dbReference>
<reference evidence="11 12" key="4">
    <citation type="journal article" date="2010" name="Environ. Microbiol.">
        <title>The bacterial genus Collimonas: mycophagy, weathering and other adaptive solutions to life in oligotrophic soil environments.</title>
        <authorList>
            <person name="Leveau J.H."/>
            <person name="Uroz S."/>
            <person name="de Boer W."/>
        </authorList>
    </citation>
    <scope>NUCLEOTIDE SEQUENCE [LARGE SCALE GENOMIC DNA]</scope>
    <source>
        <strain evidence="11 12">Ter331</strain>
    </source>
</reference>
<evidence type="ECO:0000256" key="10">
    <source>
        <dbReference type="ARBA" id="ARBA00048523"/>
    </source>
</evidence>
<protein>
    <recommendedName>
        <fullName evidence="3">phosphoserine phosphatase</fullName>
        <ecNumber evidence="3">3.1.3.3</ecNumber>
    </recommendedName>
</protein>
<evidence type="ECO:0000256" key="2">
    <source>
        <dbReference type="ARBA" id="ARBA00005135"/>
    </source>
</evidence>
<name>G0AHI5_COLFT</name>
<reference evidence="12" key="6">
    <citation type="submission" date="2011-05" db="EMBL/GenBank/DDBJ databases">
        <title>Complete sequence of Collimonas fungivorans Ter331.</title>
        <authorList>
            <person name="Leveau J.H."/>
        </authorList>
    </citation>
    <scope>NUCLEOTIDE SEQUENCE [LARGE SCALE GENOMIC DNA]</scope>
    <source>
        <strain evidence="12">Ter331</strain>
    </source>
</reference>
<comment type="cofactor">
    <cofactor evidence="1">
        <name>Mg(2+)</name>
        <dbReference type="ChEBI" id="CHEBI:18420"/>
    </cofactor>
</comment>
<dbReference type="InterPro" id="IPR050582">
    <property type="entry name" value="HAD-like_SerB"/>
</dbReference>
<evidence type="ECO:0000313" key="11">
    <source>
        <dbReference type="EMBL" id="AEK60024.1"/>
    </source>
</evidence>
<sequence length="538" mass="59662">MRPDSQFDLQLDFLTISSAAPRVWIDDRPWQFILSGGIASIAENRHPGRRRHASCERRIELFLYLLYTFPIRNMLVYSAAQAADKKTYGTGTIFQPAQGVSMKSVKKTEDNTMLQKRRTLLTGGLVAGLAATALPSELLAKDSKAAGLALDRAKWGTRNHQQLQALLARNGNSSAGYNPKRRPYAVFDWDNTSIMNDTEEALLMYQINTLSFKLSPQEMGAIIRQNVPAGPFAADFKNAAGKAVDLEAICSDIDDDYQYLYDNYEKLNGSRKLEEIRETAQFQDFRAKLYYLYEAVNETYGVNVGYPWVIYFFTNMSVAEVQQLAEASNDHNLGLGLVKTKYTSPAAQPGQAGIVSVTHFHGIRLCTEIATLMDALQQSGIDVYVSSASLEDVVAVFATTPKYGYNVKREHVLGLRLETANGVFVNRYKAGWPLNWGPGKTEVIKKELVAAKGYGPVFVAGDSDGDYDMLRDFADTQLGMIVNRMKKGKIGDLSKLAADQIPAKSPRFLLQGRNELTGNWMPSEASIKYGKTGETLLG</sequence>
<reference evidence="11 12" key="2">
    <citation type="journal article" date="2006" name="J. Microbiol. Methods">
        <title>Genomic flank-sequencing of plasposon insertion sites for rapid identification of functional genes.</title>
        <authorList>
            <person name="Leveau J.H."/>
            <person name="Gerards S."/>
            <person name="Fritsche K."/>
            <person name="Zondag G."/>
            <person name="van Veen J.A."/>
        </authorList>
    </citation>
    <scope>NUCLEOTIDE SEQUENCE [LARGE SCALE GENOMIC DNA]</scope>
    <source>
        <strain evidence="11 12">Ter331</strain>
    </source>
</reference>
<evidence type="ECO:0000256" key="8">
    <source>
        <dbReference type="ARBA" id="ARBA00023299"/>
    </source>
</evidence>
<proteinExistence type="predicted"/>
<dbReference type="KEGG" id="cfu:CFU_0186"/>
<dbReference type="GO" id="GO:0000287">
    <property type="term" value="F:magnesium ion binding"/>
    <property type="evidence" value="ECO:0007669"/>
    <property type="project" value="TreeGrafter"/>
</dbReference>
<evidence type="ECO:0000256" key="7">
    <source>
        <dbReference type="ARBA" id="ARBA00022842"/>
    </source>
</evidence>
<dbReference type="HOGENOM" id="CLU_035114_0_0_4"/>
<gene>
    <name evidence="11" type="ordered locus">CFU_0186</name>
</gene>
<keyword evidence="7" id="KW-0460">Magnesium</keyword>
<accession>G0AHI5</accession>
<evidence type="ECO:0000256" key="5">
    <source>
        <dbReference type="ARBA" id="ARBA00022723"/>
    </source>
</evidence>
<dbReference type="GO" id="GO:0006564">
    <property type="term" value="P:L-serine biosynthetic process"/>
    <property type="evidence" value="ECO:0007669"/>
    <property type="project" value="UniProtKB-KW"/>
</dbReference>
<keyword evidence="4" id="KW-0028">Amino-acid biosynthesis</keyword>
<reference evidence="11 12" key="3">
    <citation type="journal article" date="2008" name="FEMS Microbiol. Ecol.">
        <title>Identification and characterization of genes underlying chitinolysis in Collimonas fungivorans Ter331.</title>
        <authorList>
            <person name="Fritsche K."/>
            <person name="de Boer W."/>
            <person name="Gerards S."/>
            <person name="van den Berg M."/>
            <person name="van Veen J.A."/>
            <person name="Leveau J.H."/>
        </authorList>
    </citation>
    <scope>NUCLEOTIDE SEQUENCE [LARGE SCALE GENOMIC DNA]</scope>
    <source>
        <strain evidence="11 12">Ter331</strain>
    </source>
</reference>
<keyword evidence="8" id="KW-0718">Serine biosynthesis</keyword>
<evidence type="ECO:0000313" key="12">
    <source>
        <dbReference type="Proteomes" id="UP000008392"/>
    </source>
</evidence>
<dbReference type="Pfam" id="PF12710">
    <property type="entry name" value="HAD"/>
    <property type="match status" value="1"/>
</dbReference>
<keyword evidence="5" id="KW-0479">Metal-binding</keyword>
<evidence type="ECO:0000256" key="4">
    <source>
        <dbReference type="ARBA" id="ARBA00022605"/>
    </source>
</evidence>
<keyword evidence="12" id="KW-1185">Reference proteome</keyword>
<dbReference type="InterPro" id="IPR023214">
    <property type="entry name" value="HAD_sf"/>
</dbReference>
<dbReference type="AlphaFoldDB" id="G0AHI5"/>
<evidence type="ECO:0000256" key="9">
    <source>
        <dbReference type="ARBA" id="ARBA00048138"/>
    </source>
</evidence>
<dbReference type="GO" id="GO:0005737">
    <property type="term" value="C:cytoplasm"/>
    <property type="evidence" value="ECO:0007669"/>
    <property type="project" value="TreeGrafter"/>
</dbReference>
<dbReference type="STRING" id="1005048.CFU_0186"/>